<dbReference type="Gene3D" id="3.30.450.40">
    <property type="match status" value="1"/>
</dbReference>
<name>A0A0P7YPS7_9CYAN</name>
<evidence type="ECO:0000313" key="2">
    <source>
        <dbReference type="EMBL" id="KPQ32076.1"/>
    </source>
</evidence>
<gene>
    <name evidence="2" type="ORF">HLUCCA11_22385</name>
</gene>
<dbReference type="InterPro" id="IPR000160">
    <property type="entry name" value="GGDEF_dom"/>
</dbReference>
<dbReference type="InterPro" id="IPR050469">
    <property type="entry name" value="Diguanylate_Cyclase"/>
</dbReference>
<sequence length="309" mass="34083">MTQPQVYDFESAGRAVLSFLHKRLGFGLWMVTRVQDDDWIVLQSEDHGYGVAPGTVFRWSESFCSEMVRGNGPRFAPNSACVPAYAAAPIGSQVDIGAYIGIPLKNANGDLFGTLCAIDPVPQPQGIAKEQDLVELLAELLSAMLQSDLQAIEARRETERLEVEAQTDSMTGLFNRRAWDQLLAKEEARCRRYGHSSAVLIIDLDGLKHVNDTLGHKAGDEQIVRAATVLRYAVRDVDVVARLGGDEFAIMAVECDQVGAEAIAQRVRKDLENAKVMASVGVAVRKHEDGLSEAVLQADRLMYQEKRRR</sequence>
<dbReference type="InterPro" id="IPR029016">
    <property type="entry name" value="GAF-like_dom_sf"/>
</dbReference>
<dbReference type="SUPFAM" id="SSF55073">
    <property type="entry name" value="Nucleotide cyclase"/>
    <property type="match status" value="1"/>
</dbReference>
<reference evidence="2 3" key="1">
    <citation type="submission" date="2015-09" db="EMBL/GenBank/DDBJ databases">
        <title>Identification and resolution of microdiversity through metagenomic sequencing of parallel consortia.</title>
        <authorList>
            <person name="Nelson W.C."/>
            <person name="Romine M.F."/>
            <person name="Lindemann S.R."/>
        </authorList>
    </citation>
    <scope>NUCLEOTIDE SEQUENCE [LARGE SCALE GENOMIC DNA]</scope>
    <source>
        <strain evidence="2">Ana</strain>
    </source>
</reference>
<comment type="caution">
    <text evidence="2">The sequence shown here is derived from an EMBL/GenBank/DDBJ whole genome shotgun (WGS) entry which is preliminary data.</text>
</comment>
<dbReference type="Pfam" id="PF00990">
    <property type="entry name" value="GGDEF"/>
    <property type="match status" value="1"/>
</dbReference>
<dbReference type="PROSITE" id="PS50887">
    <property type="entry name" value="GGDEF"/>
    <property type="match status" value="1"/>
</dbReference>
<dbReference type="PANTHER" id="PTHR45138:SF9">
    <property type="entry name" value="DIGUANYLATE CYCLASE DGCM-RELATED"/>
    <property type="match status" value="1"/>
</dbReference>
<dbReference type="SUPFAM" id="SSF55781">
    <property type="entry name" value="GAF domain-like"/>
    <property type="match status" value="1"/>
</dbReference>
<dbReference type="SMART" id="SM00267">
    <property type="entry name" value="GGDEF"/>
    <property type="match status" value="1"/>
</dbReference>
<dbReference type="Pfam" id="PF01590">
    <property type="entry name" value="GAF"/>
    <property type="match status" value="1"/>
</dbReference>
<dbReference type="Gene3D" id="3.30.70.270">
    <property type="match status" value="1"/>
</dbReference>
<dbReference type="EMBL" id="LJZR01000070">
    <property type="protein sequence ID" value="KPQ32076.1"/>
    <property type="molecule type" value="Genomic_DNA"/>
</dbReference>
<dbReference type="PANTHER" id="PTHR45138">
    <property type="entry name" value="REGULATORY COMPONENTS OF SENSORY TRANSDUCTION SYSTEM"/>
    <property type="match status" value="1"/>
</dbReference>
<dbReference type="InterPro" id="IPR003018">
    <property type="entry name" value="GAF"/>
</dbReference>
<dbReference type="InterPro" id="IPR029787">
    <property type="entry name" value="Nucleotide_cyclase"/>
</dbReference>
<evidence type="ECO:0000313" key="3">
    <source>
        <dbReference type="Proteomes" id="UP000050465"/>
    </source>
</evidence>
<dbReference type="STRING" id="1666911.HLUCCA11_22385"/>
<evidence type="ECO:0000259" key="1">
    <source>
        <dbReference type="PROSITE" id="PS50887"/>
    </source>
</evidence>
<dbReference type="PATRIC" id="fig|1666911.3.peg.4199"/>
<proteinExistence type="predicted"/>
<dbReference type="Proteomes" id="UP000050465">
    <property type="component" value="Unassembled WGS sequence"/>
</dbReference>
<dbReference type="SMART" id="SM00065">
    <property type="entry name" value="GAF"/>
    <property type="match status" value="1"/>
</dbReference>
<dbReference type="InterPro" id="IPR043128">
    <property type="entry name" value="Rev_trsase/Diguanyl_cyclase"/>
</dbReference>
<dbReference type="GO" id="GO:0052621">
    <property type="term" value="F:diguanylate cyclase activity"/>
    <property type="evidence" value="ECO:0007669"/>
    <property type="project" value="TreeGrafter"/>
</dbReference>
<accession>A0A0P7YPS7</accession>
<dbReference type="AlphaFoldDB" id="A0A0P7YPS7"/>
<dbReference type="CDD" id="cd01949">
    <property type="entry name" value="GGDEF"/>
    <property type="match status" value="1"/>
</dbReference>
<organism evidence="2 3">
    <name type="scientific">Phormidesmis priestleyi Ana</name>
    <dbReference type="NCBI Taxonomy" id="1666911"/>
    <lineage>
        <taxon>Bacteria</taxon>
        <taxon>Bacillati</taxon>
        <taxon>Cyanobacteriota</taxon>
        <taxon>Cyanophyceae</taxon>
        <taxon>Leptolyngbyales</taxon>
        <taxon>Leptolyngbyaceae</taxon>
        <taxon>Phormidesmis</taxon>
    </lineage>
</organism>
<protein>
    <submittedName>
        <fullName evidence="2">GGDEF domain</fullName>
    </submittedName>
</protein>
<dbReference type="NCBIfam" id="TIGR00254">
    <property type="entry name" value="GGDEF"/>
    <property type="match status" value="1"/>
</dbReference>
<feature type="domain" description="GGDEF" evidence="1">
    <location>
        <begin position="195"/>
        <end position="309"/>
    </location>
</feature>